<evidence type="ECO:0000256" key="2">
    <source>
        <dbReference type="ARBA" id="ARBA00022580"/>
    </source>
</evidence>
<dbReference type="InterPro" id="IPR038765">
    <property type="entry name" value="Papain-like_cys_pep_sf"/>
</dbReference>
<feature type="domain" description="Peptidase C76" evidence="14">
    <location>
        <begin position="3"/>
        <end position="224"/>
    </location>
</feature>
<dbReference type="GO" id="GO:0006508">
    <property type="term" value="P:proteolysis"/>
    <property type="evidence" value="ECO:0007669"/>
    <property type="project" value="UniProtKB-KW"/>
</dbReference>
<evidence type="ECO:0000256" key="8">
    <source>
        <dbReference type="ARBA" id="ARBA00022801"/>
    </source>
</evidence>
<accession>A0AAU7E1N4</accession>
<name>A0AAU7E1N4_9VIRU</name>
<keyword evidence="4" id="KW-1130">Modulation of host ubiquitin pathway by virus</keyword>
<keyword evidence="2" id="KW-0920">Virion tegument</keyword>
<reference evidence="15" key="1">
    <citation type="journal article" date="2024" name="Microbiome">
        <title>Substantial viral diversity in bats and rodents from East Africa: insights into evolution, recombination, and cocirculation.</title>
        <authorList>
            <person name="Wang D."/>
            <person name="Yang X."/>
            <person name="Ren Z."/>
            <person name="Hu B."/>
            <person name="Zhao H."/>
            <person name="Yang K."/>
            <person name="Shi P."/>
            <person name="Zhang Z."/>
            <person name="Feng Q."/>
            <person name="Nawenja C.V."/>
            <person name="Obanda V."/>
            <person name="Robert K."/>
            <person name="Nalikka B."/>
            <person name="Waruhiu C.N."/>
            <person name="Ochola G.O."/>
            <person name="Onyuok S.O."/>
            <person name="Ochieng H."/>
            <person name="Li B."/>
            <person name="Zhu Y."/>
            <person name="Si H."/>
            <person name="Yin J."/>
            <person name="Kristiansen K."/>
            <person name="Jin X."/>
            <person name="Xu X."/>
            <person name="Xiao M."/>
            <person name="Agwanda B."/>
            <person name="Ommeh S."/>
            <person name="Li J."/>
            <person name="Shi Z.L."/>
        </authorList>
    </citation>
    <scope>NUCLEOTIDE SEQUENCE</scope>
    <source>
        <strain evidence="15">2A/Kenya/BAT627/2015</strain>
    </source>
</reference>
<keyword evidence="12" id="KW-1035">Host cytoplasm</keyword>
<evidence type="ECO:0000256" key="6">
    <source>
        <dbReference type="ARBA" id="ARBA00022737"/>
    </source>
</evidence>
<keyword evidence="11" id="KW-1127">Modulation of host ubiquitin pathway by viral deubiquitinase</keyword>
<keyword evidence="1" id="KW-1048">Host nucleus</keyword>
<evidence type="ECO:0000256" key="1">
    <source>
        <dbReference type="ARBA" id="ARBA00022562"/>
    </source>
</evidence>
<evidence type="ECO:0000256" key="7">
    <source>
        <dbReference type="ARBA" id="ARBA00022786"/>
    </source>
</evidence>
<dbReference type="GO" id="GO:0039648">
    <property type="term" value="P:symbiont-mediated perturbation of host ubiquitin-like protein modification"/>
    <property type="evidence" value="ECO:0007669"/>
    <property type="project" value="UniProtKB-KW"/>
</dbReference>
<keyword evidence="10" id="KW-0946">Virion</keyword>
<dbReference type="GO" id="GO:0044423">
    <property type="term" value="C:virion component"/>
    <property type="evidence" value="ECO:0007669"/>
    <property type="project" value="UniProtKB-KW"/>
</dbReference>
<keyword evidence="8" id="KW-0378">Hydrolase</keyword>
<evidence type="ECO:0000256" key="11">
    <source>
        <dbReference type="ARBA" id="ARBA00022876"/>
    </source>
</evidence>
<keyword evidence="3" id="KW-0945">Host-virus interaction</keyword>
<protein>
    <submittedName>
        <fullName evidence="15">Large tegument protein</fullName>
    </submittedName>
</protein>
<evidence type="ECO:0000256" key="3">
    <source>
        <dbReference type="ARBA" id="ARBA00022581"/>
    </source>
</evidence>
<dbReference type="GO" id="GO:0008234">
    <property type="term" value="F:cysteine-type peptidase activity"/>
    <property type="evidence" value="ECO:0007669"/>
    <property type="project" value="UniProtKB-KW"/>
</dbReference>
<sequence length="2125" mass="239233">MKTFQASYDQNDPRFGHRAGSQCMSNCFTFLHAVFVEGITTALSKSVLDGILEQGRILDSSIYDRLSNAGSCEIHQYRLVTEIPRVLDTSFGMTGHSVSRPFSGTLETLDLDGYVCMGIFDFILHANQKIKPTYVIITVGCVTRAIMFCKSTTYIFDPHPTQVSDKAAVYQCDAIEETVNLITGFGTTETSFYYDAYFVYFINLSDSNTSVSEIDAMVVQNYPDSEISVPVMMDTSQTGDSGSPRKASKNSRKRNAYDNVPTKKTRVLNEDTLTFSQDEVLPSLASYEALVKEFDRQCEQYVIKGPPTARWILHGPSGLSFENEFLTDRMEQLIAYNLERFSSMTVKPPNAQSAVHKPRNIVLHQLRQLLTFSEPLDELIFALIKHDVNLISLYNEYTAKRSTLSHTDLILATKMLAVFKKWADEHGDSVKKWVKRLFDTLQNIQAKDIRLHIERFTRSNPLDINEPFVCLRKTDRDYVSDIVGIQSKKLDEKRAESEVICHDILNTILDMNTFDGTDGRVSNGKSQPTVKSIEAILKNVNTLDDEAMRELRQSAEMRFGDLIRDIQSTAKSVVEANSNRIVSGSMPVDVLEDLLSKMRTTIQGATPFARVNLCGQQYIDALRSTYDNVCYLSTGKYEYSDSNIADPIRTLRSNYDTSVSEHENDKAKIEDLLCSMEDTMSDVNAAASNNTMNMIKDQLRELDTLDLSSVKGAKQRKKAIQSKVNSMEQEGTRAEDFVKKLSFDGLSSVNAGLKNLPRLKPMLQEDAAMGSEYAESIMGILDECIRRLSEGDIPKDDAFSNINTLTNQLPVGDPKAADLRFATDLVSQLTRRLRMANVKSDAQDRLLLEAVSFFSSHQDDINKVMSAGYGAKFPVIYENVKKQVEAHALRDREAAWKELAKHAEITSQQDLNALTTKAPSEKVLEAELPDLKKRLQKHLDAQDAQRADIRKKQMADAKKKVSTDLKRVSTAFRSHTPSTASAVDLNVTESLLSDIDESSEIVENFNRDLMASLKEVESRIGDVESKLVQDIVQKTAPSTESTTTLNNAHISAELLSDMLARHHALLTQESEATIRTLLNEIKVATQMGLNWNDPPVAFKQTRYESPYKQYISLKDTISDRVAHVRDTMSVASSDITENIDSSPRKLGEKVAKVAPDTILTNEQMTQIDKIGIPAFKSDLQDDLRDKESIMKDEAAILNAKIKSKARSHDEKLDSAQARWQALIEQHRTSSAVDMDIDTEKLSSDPVRYMGTIVSTAIEKAPYMKAQRMLQWVMRFAKDVLAELKSGSIMSSTGSDSMGYTEMLSKASDGLADIEACINANALCERICAEIQENANTDEQTIMTLENALQQLEPKRVSGGEARYRLMLECAMYTKGMTACMQEHEILTKRYFELLDAIAKFSYGFDFARVQQLIEELKSAFTELSKKCTRQDQRDSAILPNPSISTFKSTSPFSFIRGLAAAAKYVTAQQSFLENLTAKQYTIMDSRDTVPVSLPPDNVGLGDLAFDEMVRLMLSKSSAEYYQVLNIFGDRQTVSKNGIPIQLSLTYGNVMHKLFTLRREPNLSARKVSTNTVTARYKSLTVTTDIILTTRAFWNQITAYDLKPMFLAENASPVKREAYILANLKLCVYLLVSAWTSNEDEPDTTDSEQLPLSDFFTLMATAHPEYVYSAATNPICTSLIGLMQKIDKQSIFKLLNDTDAVPHSTDTRAFCIDPKQWSQISFKRYMWDTDIFKQLCDRDVGFGHEETGKLLQYSLAVMILPSDVLQHVWTQFRPIYAKSVDTIFDFVRQLYDSFASTKNISRRTVSDEQRLPSGEKIFQIVTVREKPTEDYVMLRDFLSKESVLDYMLGSYVFGIQAMFAVHISDITSLKRRLLLRSLDNVTSDVDFTNIIKSRNLNISTLPDTVWTGNLIEHSWFTLQVKKLKDVMQNPATPSSVPLIIYDAADNYVKWTLSHNAAAGNAAVEQPIRFHICNPYPAFPIDESRITMDVPDFSRIPTSTEFLYKAPPDLYPEPPVDQEAYSSIPDSTQQCPDDGSPLRSTDDSVDIYSVNDPLFQYSTSTQPIPMDDLTTVSPWAAMEDFVERPIYELGRNIELAIGILAEVRAGLQSLYEEVHETIRRIKVMYIY</sequence>
<keyword evidence="6" id="KW-0677">Repeat</keyword>
<dbReference type="InterPro" id="IPR006928">
    <property type="entry name" value="Herpes_teg_USP"/>
</dbReference>
<dbReference type="EMBL" id="PP711849">
    <property type="protein sequence ID" value="XBH23714.1"/>
    <property type="molecule type" value="Genomic_DNA"/>
</dbReference>
<evidence type="ECO:0000256" key="9">
    <source>
        <dbReference type="ARBA" id="ARBA00022807"/>
    </source>
</evidence>
<evidence type="ECO:0000256" key="12">
    <source>
        <dbReference type="ARBA" id="ARBA00023200"/>
    </source>
</evidence>
<feature type="compositionally biased region" description="Polar residues" evidence="13">
    <location>
        <begin position="2018"/>
        <end position="2029"/>
    </location>
</feature>
<evidence type="ECO:0000313" key="15">
    <source>
        <dbReference type="EMBL" id="XBH23714.1"/>
    </source>
</evidence>
<evidence type="ECO:0000256" key="10">
    <source>
        <dbReference type="ARBA" id="ARBA00022844"/>
    </source>
</evidence>
<feature type="region of interest" description="Disordered" evidence="13">
    <location>
        <begin position="2012"/>
        <end position="2038"/>
    </location>
</feature>
<reference evidence="15" key="2">
    <citation type="submission" date="2024-02" db="EMBL/GenBank/DDBJ databases">
        <authorList>
            <person name="Hu B."/>
        </authorList>
    </citation>
    <scope>NUCLEOTIDE SEQUENCE</scope>
    <source>
        <strain evidence="15">2A/Kenya/BAT627/2015</strain>
    </source>
</reference>
<keyword evidence="9" id="KW-0788">Thiol protease</keyword>
<keyword evidence="7" id="KW-0833">Ubl conjugation pathway</keyword>
<keyword evidence="5" id="KW-0645">Protease</keyword>
<dbReference type="SUPFAM" id="SSF54001">
    <property type="entry name" value="Cysteine proteinases"/>
    <property type="match status" value="1"/>
</dbReference>
<feature type="region of interest" description="Disordered" evidence="13">
    <location>
        <begin position="233"/>
        <end position="257"/>
    </location>
</feature>
<evidence type="ECO:0000256" key="5">
    <source>
        <dbReference type="ARBA" id="ARBA00022670"/>
    </source>
</evidence>
<dbReference type="PROSITE" id="PS51521">
    <property type="entry name" value="HTUSP"/>
    <property type="match status" value="1"/>
</dbReference>
<evidence type="ECO:0000259" key="14">
    <source>
        <dbReference type="PROSITE" id="PS51521"/>
    </source>
</evidence>
<evidence type="ECO:0000256" key="13">
    <source>
        <dbReference type="SAM" id="MobiDB-lite"/>
    </source>
</evidence>
<organism evidence="15">
    <name type="scientific">Hipposideros bat herpesvirus</name>
    <dbReference type="NCBI Taxonomy" id="3141919"/>
    <lineage>
        <taxon>Viruses</taxon>
        <taxon>Duplodnaviria</taxon>
        <taxon>Heunggongvirae</taxon>
        <taxon>Peploviricota</taxon>
        <taxon>Herviviricetes</taxon>
        <taxon>Herpesvirales</taxon>
    </lineage>
</organism>
<evidence type="ECO:0000256" key="4">
    <source>
        <dbReference type="ARBA" id="ARBA00022662"/>
    </source>
</evidence>
<dbReference type="Pfam" id="PF04843">
    <property type="entry name" value="Herpes_teg_N"/>
    <property type="match status" value="1"/>
</dbReference>
<dbReference type="Gene3D" id="3.90.70.120">
    <property type="match status" value="1"/>
</dbReference>
<proteinExistence type="predicted"/>